<dbReference type="Proteomes" id="UP001557465">
    <property type="component" value="Unassembled WGS sequence"/>
</dbReference>
<feature type="domain" description="Calcineurin-like phosphoesterase" evidence="1">
    <location>
        <begin position="5"/>
        <end position="224"/>
    </location>
</feature>
<dbReference type="Gene3D" id="3.60.21.10">
    <property type="match status" value="1"/>
</dbReference>
<name>A0ABV3TQ17_9RHOB</name>
<evidence type="ECO:0000313" key="2">
    <source>
        <dbReference type="EMBL" id="MEX1663691.1"/>
    </source>
</evidence>
<dbReference type="EMBL" id="JBFRYC010000024">
    <property type="protein sequence ID" value="MEX1663691.1"/>
    <property type="molecule type" value="Genomic_DNA"/>
</dbReference>
<dbReference type="Pfam" id="PF00149">
    <property type="entry name" value="Metallophos"/>
    <property type="match status" value="1"/>
</dbReference>
<gene>
    <name evidence="2" type="ORF">AB4874_19090</name>
</gene>
<dbReference type="InterPro" id="IPR004843">
    <property type="entry name" value="Calcineurin-like_PHP"/>
</dbReference>
<reference evidence="2 3" key="1">
    <citation type="journal article" date="2011" name="Int. J. Syst. Evol. Microbiol.">
        <title>Zhongshania antarctica gen. nov., sp. nov. and Zhongshania guokunii sp. nov., gammaproteobacteria respectively isolated from coastal attached (fast) ice and surface seawater of the Antarctic.</title>
        <authorList>
            <person name="Li H.J."/>
            <person name="Zhang X.Y."/>
            <person name="Chen C.X."/>
            <person name="Zhang Y.J."/>
            <person name="Gao Z.M."/>
            <person name="Yu Y."/>
            <person name="Chen X.L."/>
            <person name="Chen B."/>
            <person name="Zhang Y.Z."/>
        </authorList>
    </citation>
    <scope>NUCLEOTIDE SEQUENCE [LARGE SCALE GENOMIC DNA]</scope>
    <source>
        <strain evidence="2 3">15-R06ZXC-3</strain>
    </source>
</reference>
<dbReference type="InterPro" id="IPR029052">
    <property type="entry name" value="Metallo-depent_PP-like"/>
</dbReference>
<dbReference type="RefSeq" id="WP_368393191.1">
    <property type="nucleotide sequence ID" value="NZ_JBFRYC010000024.1"/>
</dbReference>
<accession>A0ABV3TQ17</accession>
<evidence type="ECO:0000259" key="1">
    <source>
        <dbReference type="Pfam" id="PF00149"/>
    </source>
</evidence>
<evidence type="ECO:0000313" key="3">
    <source>
        <dbReference type="Proteomes" id="UP001557465"/>
    </source>
</evidence>
<sequence length="257" mass="28769">MTNTLILADLHLDLWHQVGLNPLDQIDFNGVELLIIAGDLTNKPRVRWKQALALIGERIPLDRVHVFPGNHDYYDFRLDGDDRLAEIALTAGAKFAQKSVITYGSTRYLCCTLWTDMRMGTGTLEENAAEAARIMNDYRYIRVAHAGFRKARPLDTVALHREHVAWLEAQLSEPFAGETVVVTHHAPHAFALSPGGPVPQAYASDLSDLINRFHPDQWLFGHTHLAAEFQIGTTKLRNVSVGYPAKARRAKEPRDGS</sequence>
<comment type="caution">
    <text evidence="2">The sequence shown here is derived from an EMBL/GenBank/DDBJ whole genome shotgun (WGS) entry which is preliminary data.</text>
</comment>
<proteinExistence type="predicted"/>
<dbReference type="SUPFAM" id="SSF56300">
    <property type="entry name" value="Metallo-dependent phosphatases"/>
    <property type="match status" value="1"/>
</dbReference>
<dbReference type="PANTHER" id="PTHR37844">
    <property type="entry name" value="SER/THR PROTEIN PHOSPHATASE SUPERFAMILY (AFU_ORTHOLOGUE AFUA_1G14840)"/>
    <property type="match status" value="1"/>
</dbReference>
<dbReference type="PANTHER" id="PTHR37844:SF2">
    <property type="entry name" value="SER_THR PROTEIN PHOSPHATASE SUPERFAMILY (AFU_ORTHOLOGUE AFUA_1G14840)"/>
    <property type="match status" value="1"/>
</dbReference>
<keyword evidence="3" id="KW-1185">Reference proteome</keyword>
<organism evidence="2 3">
    <name type="scientific">Thioclava arctica</name>
    <dbReference type="NCBI Taxonomy" id="3238301"/>
    <lineage>
        <taxon>Bacteria</taxon>
        <taxon>Pseudomonadati</taxon>
        <taxon>Pseudomonadota</taxon>
        <taxon>Alphaproteobacteria</taxon>
        <taxon>Rhodobacterales</taxon>
        <taxon>Paracoccaceae</taxon>
        <taxon>Thioclava</taxon>
    </lineage>
</organism>
<protein>
    <submittedName>
        <fullName evidence="2">Metallophosphoesterase</fullName>
    </submittedName>
</protein>